<keyword evidence="1" id="KW-0812">Transmembrane</keyword>
<dbReference type="Proteomes" id="UP001183824">
    <property type="component" value="Unassembled WGS sequence"/>
</dbReference>
<proteinExistence type="predicted"/>
<protein>
    <submittedName>
        <fullName evidence="2">Uncharacterized protein</fullName>
    </submittedName>
</protein>
<keyword evidence="1" id="KW-1133">Transmembrane helix</keyword>
<dbReference type="RefSeq" id="WP_311718887.1">
    <property type="nucleotide sequence ID" value="NZ_JAVREZ010000019.1"/>
</dbReference>
<keyword evidence="3" id="KW-1185">Reference proteome</keyword>
<gene>
    <name evidence="2" type="ORF">RNB18_39320</name>
</gene>
<feature type="transmembrane region" description="Helical" evidence="1">
    <location>
        <begin position="39"/>
        <end position="62"/>
    </location>
</feature>
<name>A0ABU2VMP8_9ACTN</name>
<dbReference type="EMBL" id="JAVREZ010000019">
    <property type="protein sequence ID" value="MDT0486132.1"/>
    <property type="molecule type" value="Genomic_DNA"/>
</dbReference>
<organism evidence="2 3">
    <name type="scientific">Streptomyces doebereineriae</name>
    <dbReference type="NCBI Taxonomy" id="3075528"/>
    <lineage>
        <taxon>Bacteria</taxon>
        <taxon>Bacillati</taxon>
        <taxon>Actinomycetota</taxon>
        <taxon>Actinomycetes</taxon>
        <taxon>Kitasatosporales</taxon>
        <taxon>Streptomycetaceae</taxon>
        <taxon>Streptomyces</taxon>
    </lineage>
</organism>
<evidence type="ECO:0000256" key="1">
    <source>
        <dbReference type="SAM" id="Phobius"/>
    </source>
</evidence>
<reference evidence="3" key="1">
    <citation type="submission" date="2023-07" db="EMBL/GenBank/DDBJ databases">
        <title>30 novel species of actinomycetes from the DSMZ collection.</title>
        <authorList>
            <person name="Nouioui I."/>
        </authorList>
    </citation>
    <scope>NUCLEOTIDE SEQUENCE [LARGE SCALE GENOMIC DNA]</scope>
    <source>
        <strain evidence="3">DSM 41640</strain>
    </source>
</reference>
<keyword evidence="1" id="KW-0472">Membrane</keyword>
<comment type="caution">
    <text evidence="2">The sequence shown here is derived from an EMBL/GenBank/DDBJ whole genome shotgun (WGS) entry which is preliminary data.</text>
</comment>
<sequence length="337" mass="36244">MRKKRRTLSLLSLTTVLLAAVLPVVLLRGQLFGTDDSSQLAAVLTYIGVLVSASVALIGYGVNLQTEQRLWTEQEEQQRQLRLEAAMRAGQLVSPGDSGPAHPAALASGLLALTRLDHGDLAVVLLVDLWSGDQNSTQAECVGGEERWPKVSHETAILVIDAALRSKSGNAQLVAAELLCRNAERLDACQSLHWPSAVDGCWDPMFSPRTKLLIVEALIRMTLAGHAEEGALRSVAVRLYGIWYGDHSKEVRGCIGKFIGKIIGRLQDFGLKQFVHGPKMVTIADLKKAATSAAENPDDYLAKLSNDLGNALGEWAASCHEQPPHPGSLATAAILPQ</sequence>
<evidence type="ECO:0000313" key="2">
    <source>
        <dbReference type="EMBL" id="MDT0486132.1"/>
    </source>
</evidence>
<accession>A0ABU2VMP8</accession>
<evidence type="ECO:0000313" key="3">
    <source>
        <dbReference type="Proteomes" id="UP001183824"/>
    </source>
</evidence>